<evidence type="ECO:0000256" key="9">
    <source>
        <dbReference type="ARBA" id="ARBA00023136"/>
    </source>
</evidence>
<dbReference type="AlphaFoldDB" id="U2KKR4"/>
<comment type="catalytic activity">
    <reaction evidence="1 10">
        <text>2 ATP = 3',3'-c-di-AMP + 2 diphosphate</text>
        <dbReference type="Rhea" id="RHEA:35655"/>
        <dbReference type="ChEBI" id="CHEBI:30616"/>
        <dbReference type="ChEBI" id="CHEBI:33019"/>
        <dbReference type="ChEBI" id="CHEBI:71500"/>
        <dbReference type="EC" id="2.7.7.85"/>
    </reaction>
</comment>
<keyword evidence="8 10" id="KW-1133">Transmembrane helix</keyword>
<comment type="caution">
    <text evidence="10">Lacks conserved residue(s) required for the propagation of feature annotation.</text>
</comment>
<protein>
    <recommendedName>
        <fullName evidence="10">Diadenylate cyclase</fullName>
        <shortName evidence="10">DAC</shortName>
        <ecNumber evidence="10">2.7.7.85</ecNumber>
    </recommendedName>
    <alternativeName>
        <fullName evidence="10">Cyclic-di-AMP synthase</fullName>
        <shortName evidence="10">c-di-AMP synthase</shortName>
    </alternativeName>
</protein>
<dbReference type="PANTHER" id="PTHR34185">
    <property type="entry name" value="DIADENYLATE CYCLASE"/>
    <property type="match status" value="1"/>
</dbReference>
<dbReference type="InterPro" id="IPR036888">
    <property type="entry name" value="DNA_integrity_DisA_N_sf"/>
</dbReference>
<keyword evidence="6 10" id="KW-0547">Nucleotide-binding</keyword>
<dbReference type="NCBIfam" id="TIGR00159">
    <property type="entry name" value="diadenylate cyclase CdaA"/>
    <property type="match status" value="1"/>
</dbReference>
<keyword evidence="7 10" id="KW-0067">ATP-binding</keyword>
<dbReference type="InterPro" id="IPR034701">
    <property type="entry name" value="CdaA"/>
</dbReference>
<dbReference type="GO" id="GO:0004016">
    <property type="term" value="F:adenylate cyclase activity"/>
    <property type="evidence" value="ECO:0007669"/>
    <property type="project" value="UniProtKB-UniRule"/>
</dbReference>
<dbReference type="InterPro" id="IPR050338">
    <property type="entry name" value="DisA"/>
</dbReference>
<evidence type="ECO:0000256" key="4">
    <source>
        <dbReference type="ARBA" id="ARBA00022692"/>
    </source>
</evidence>
<dbReference type="InterPro" id="IPR045585">
    <property type="entry name" value="CdaA_N"/>
</dbReference>
<comment type="subunit">
    <text evidence="10">Probably a homodimer.</text>
</comment>
<dbReference type="PANTHER" id="PTHR34185:SF1">
    <property type="entry name" value="DIADENYLATE CYCLASE"/>
    <property type="match status" value="1"/>
</dbReference>
<keyword evidence="4 10" id="KW-0812">Transmembrane</keyword>
<dbReference type="PATRIC" id="fig|1227275.3.peg.537"/>
<comment type="similarity">
    <text evidence="10">Belongs to the adenylate cyclase family. DacA/CdaA subfamily.</text>
</comment>
<feature type="domain" description="DAC" evidence="11">
    <location>
        <begin position="129"/>
        <end position="288"/>
    </location>
</feature>
<name>U2KKR4_9STRE</name>
<evidence type="ECO:0000256" key="6">
    <source>
        <dbReference type="ARBA" id="ARBA00022741"/>
    </source>
</evidence>
<dbReference type="PROSITE" id="PS51794">
    <property type="entry name" value="DAC"/>
    <property type="match status" value="1"/>
</dbReference>
<keyword evidence="9 10" id="KW-0472">Membrane</keyword>
<sequence>MRTAWFHIRMIRKNRLKNVIIKVADFHSRKIRREEFMNDLINLDPDFWRSIFDSPWSVIINILDILIVAYLIYKFINALAGTKIMSLVQGVVLFVLLRILAQIIGLTMVSYLMNQVITYGVIAAVVIFAPEIRTGLEKFGRTPQAFIQTNNMTEDELLIDALMKAVAYMSPRKIGALIAIEGAQTLQEYIATGIVLDADVTSQLLINIFIPNTPLHDGAVIIRGNKIATACSYLPLSESDRISKEFGTRHRAAIGLSENSDSLTLVVSEETGGLSVTYKGEFLHDLSREELENFLRDKLIKEEPKKTNLLNQLRGGRRREK</sequence>
<evidence type="ECO:0000256" key="2">
    <source>
        <dbReference type="ARBA" id="ARBA00022475"/>
    </source>
</evidence>
<dbReference type="Gene3D" id="3.40.1700.10">
    <property type="entry name" value="DNA integrity scanning protein, DisA, N-terminal domain"/>
    <property type="match status" value="1"/>
</dbReference>
<dbReference type="HOGENOM" id="CLU_038561_0_1_9"/>
<organism evidence="12 13">
    <name type="scientific">Streptococcus sobrinus W1703</name>
    <dbReference type="NCBI Taxonomy" id="1227275"/>
    <lineage>
        <taxon>Bacteria</taxon>
        <taxon>Bacillati</taxon>
        <taxon>Bacillota</taxon>
        <taxon>Bacilli</taxon>
        <taxon>Lactobacillales</taxon>
        <taxon>Streptococcaceae</taxon>
        <taxon>Streptococcus</taxon>
    </lineage>
</organism>
<keyword evidence="3 10" id="KW-0808">Transferase</keyword>
<dbReference type="HAMAP" id="MF_01499">
    <property type="entry name" value="DacA"/>
    <property type="match status" value="1"/>
</dbReference>
<feature type="transmembrane region" description="Helical" evidence="10">
    <location>
        <begin position="54"/>
        <end position="73"/>
    </location>
</feature>
<feature type="transmembrane region" description="Helical" evidence="10">
    <location>
        <begin position="111"/>
        <end position="129"/>
    </location>
</feature>
<evidence type="ECO:0000259" key="11">
    <source>
        <dbReference type="PROSITE" id="PS51794"/>
    </source>
</evidence>
<dbReference type="Proteomes" id="UP000016617">
    <property type="component" value="Unassembled WGS sequence"/>
</dbReference>
<dbReference type="GO" id="GO:0106408">
    <property type="term" value="F:diadenylate cyclase activity"/>
    <property type="evidence" value="ECO:0007669"/>
    <property type="project" value="UniProtKB-EC"/>
</dbReference>
<comment type="function">
    <text evidence="10">Catalyzes the condensation of 2 ATP molecules into cyclic di-AMP (c-di-AMP), a second messenger used to regulate differing processes in different bacteria.</text>
</comment>
<evidence type="ECO:0000256" key="3">
    <source>
        <dbReference type="ARBA" id="ARBA00022679"/>
    </source>
</evidence>
<dbReference type="InterPro" id="IPR003390">
    <property type="entry name" value="DNA_integrity_scan_DisA_N"/>
</dbReference>
<comment type="caution">
    <text evidence="12">The sequence shown here is derived from an EMBL/GenBank/DDBJ whole genome shotgun (WGS) entry which is preliminary data.</text>
</comment>
<gene>
    <name evidence="10" type="primary">dacA</name>
    <name evidence="12" type="ORF">HMPREF1557_00611</name>
</gene>
<dbReference type="GO" id="GO:0006171">
    <property type="term" value="P:cAMP biosynthetic process"/>
    <property type="evidence" value="ECO:0007669"/>
    <property type="project" value="InterPro"/>
</dbReference>
<dbReference type="Pfam" id="PF19293">
    <property type="entry name" value="CdaA_N"/>
    <property type="match status" value="1"/>
</dbReference>
<dbReference type="SUPFAM" id="SSF143597">
    <property type="entry name" value="YojJ-like"/>
    <property type="match status" value="1"/>
</dbReference>
<evidence type="ECO:0000256" key="8">
    <source>
        <dbReference type="ARBA" id="ARBA00022989"/>
    </source>
</evidence>
<evidence type="ECO:0000256" key="7">
    <source>
        <dbReference type="ARBA" id="ARBA00022840"/>
    </source>
</evidence>
<evidence type="ECO:0000313" key="13">
    <source>
        <dbReference type="Proteomes" id="UP000016617"/>
    </source>
</evidence>
<proteinExistence type="inferred from homology"/>
<evidence type="ECO:0000256" key="10">
    <source>
        <dbReference type="HAMAP-Rule" id="MF_01499"/>
    </source>
</evidence>
<reference evidence="12 13" key="1">
    <citation type="submission" date="2013-06" db="EMBL/GenBank/DDBJ databases">
        <authorList>
            <person name="Weinstock G."/>
            <person name="Sodergren E."/>
            <person name="Lobos E.A."/>
            <person name="Fulton L."/>
            <person name="Fulton R."/>
            <person name="Courtney L."/>
            <person name="Fronick C."/>
            <person name="O'Laughlin M."/>
            <person name="Godfrey J."/>
            <person name="Wilson R.M."/>
            <person name="Miner T."/>
            <person name="Farmer C."/>
            <person name="Delehaunty K."/>
            <person name="Cordes M."/>
            <person name="Minx P."/>
            <person name="Tomlinson C."/>
            <person name="Chen J."/>
            <person name="Wollam A."/>
            <person name="Pepin K.H."/>
            <person name="Bhonagiri V."/>
            <person name="Zhang X."/>
            <person name="Warren W."/>
            <person name="Mitreva M."/>
            <person name="Mardis E.R."/>
            <person name="Wilson R.K."/>
        </authorList>
    </citation>
    <scope>NUCLEOTIDE SEQUENCE [LARGE SCALE GENOMIC DNA]</scope>
    <source>
        <strain evidence="12 13">W1703</strain>
    </source>
</reference>
<evidence type="ECO:0000256" key="1">
    <source>
        <dbReference type="ARBA" id="ARBA00000877"/>
    </source>
</evidence>
<evidence type="ECO:0000313" key="12">
    <source>
        <dbReference type="EMBL" id="ERJ77809.1"/>
    </source>
</evidence>
<dbReference type="Pfam" id="PF02457">
    <property type="entry name" value="DAC"/>
    <property type="match status" value="1"/>
</dbReference>
<dbReference type="EMBL" id="AWVA01000029">
    <property type="protein sequence ID" value="ERJ77809.1"/>
    <property type="molecule type" value="Genomic_DNA"/>
</dbReference>
<dbReference type="FunFam" id="3.40.1700.10:FF:000002">
    <property type="entry name" value="Diadenylate cyclase"/>
    <property type="match status" value="1"/>
</dbReference>
<keyword evidence="2 10" id="KW-1003">Cell membrane</keyword>
<dbReference type="GO" id="GO:0005524">
    <property type="term" value="F:ATP binding"/>
    <property type="evidence" value="ECO:0007669"/>
    <property type="project" value="UniProtKB-UniRule"/>
</dbReference>
<accession>U2KKR4</accession>
<feature type="transmembrane region" description="Helical" evidence="10">
    <location>
        <begin position="85"/>
        <end position="105"/>
    </location>
</feature>
<dbReference type="EC" id="2.7.7.85" evidence="10"/>
<evidence type="ECO:0000256" key="5">
    <source>
        <dbReference type="ARBA" id="ARBA00022695"/>
    </source>
</evidence>
<keyword evidence="5 10" id="KW-0548">Nucleotidyltransferase</keyword>